<name>A0A7S0AZ46_9DINO</name>
<dbReference type="AlphaFoldDB" id="A0A7S0AZ46"/>
<feature type="region of interest" description="Disordered" evidence="1">
    <location>
        <begin position="1"/>
        <end position="34"/>
    </location>
</feature>
<dbReference type="EMBL" id="HBEG01039226">
    <property type="protein sequence ID" value="CAD8378685.1"/>
    <property type="molecule type" value="Transcribed_RNA"/>
</dbReference>
<proteinExistence type="predicted"/>
<feature type="compositionally biased region" description="Polar residues" evidence="1">
    <location>
        <begin position="64"/>
        <end position="76"/>
    </location>
</feature>
<feature type="region of interest" description="Disordered" evidence="1">
    <location>
        <begin position="48"/>
        <end position="78"/>
    </location>
</feature>
<accession>A0A7S0AZ46</accession>
<feature type="region of interest" description="Disordered" evidence="1">
    <location>
        <begin position="90"/>
        <end position="117"/>
    </location>
</feature>
<feature type="compositionally biased region" description="Polar residues" evidence="1">
    <location>
        <begin position="150"/>
        <end position="162"/>
    </location>
</feature>
<sequence length="169" mass="17466">MGLVCCSEGDQQGRDMKDDSVPMGDERATAPMDDAVVLKAPDAAVVLTSRSSNGRAKDLGGSSGTDAPTTSRSASGNLEEARILKMAVDPAPAGAETANGCPTGDAEERAPGAEEPALEVLQADADPDLEGFELGNVYLSSTPARERETASSFQQDLVSSLVTKPARNR</sequence>
<protein>
    <submittedName>
        <fullName evidence="2">Uncharacterized protein</fullName>
    </submittedName>
</protein>
<organism evidence="2">
    <name type="scientific">Pyrodinium bahamense</name>
    <dbReference type="NCBI Taxonomy" id="73915"/>
    <lineage>
        <taxon>Eukaryota</taxon>
        <taxon>Sar</taxon>
        <taxon>Alveolata</taxon>
        <taxon>Dinophyceae</taxon>
        <taxon>Gonyaulacales</taxon>
        <taxon>Pyrocystaceae</taxon>
        <taxon>Pyrodinium</taxon>
    </lineage>
</organism>
<gene>
    <name evidence="2" type="ORF">PBAH0796_LOCUS23924</name>
</gene>
<reference evidence="2" key="1">
    <citation type="submission" date="2021-01" db="EMBL/GenBank/DDBJ databases">
        <authorList>
            <person name="Corre E."/>
            <person name="Pelletier E."/>
            <person name="Niang G."/>
            <person name="Scheremetjew M."/>
            <person name="Finn R."/>
            <person name="Kale V."/>
            <person name="Holt S."/>
            <person name="Cochrane G."/>
            <person name="Meng A."/>
            <person name="Brown T."/>
            <person name="Cohen L."/>
        </authorList>
    </citation>
    <scope>NUCLEOTIDE SEQUENCE</scope>
    <source>
        <strain evidence="2">Pbaha01</strain>
    </source>
</reference>
<evidence type="ECO:0000256" key="1">
    <source>
        <dbReference type="SAM" id="MobiDB-lite"/>
    </source>
</evidence>
<evidence type="ECO:0000313" key="2">
    <source>
        <dbReference type="EMBL" id="CAD8378685.1"/>
    </source>
</evidence>
<feature type="region of interest" description="Disordered" evidence="1">
    <location>
        <begin position="143"/>
        <end position="169"/>
    </location>
</feature>
<feature type="compositionally biased region" description="Basic and acidic residues" evidence="1">
    <location>
        <begin position="11"/>
        <end position="28"/>
    </location>
</feature>